<dbReference type="AlphaFoldDB" id="A0A563EMB9"/>
<dbReference type="RefSeq" id="WP_146356684.1">
    <property type="nucleotide sequence ID" value="NZ_VOBR01000022.1"/>
</dbReference>
<keyword evidence="3" id="KW-1185">Reference proteome</keyword>
<sequence length="218" mass="25318">MRPVREVVEYDDIPLEPSDHDLELLTHPDLRGYFSLRRTRKGWTLKVRSAAGVLVLDCAELRISPKIPISGEMLLHWLHWLHYATKPYNTTVDQPRRWDVEGTYFTDLVVQAFLDECRILLRNQLRKDYVREEDVQNVLRGRLDVVKQASQRYGMLDRLHVRTFDRRVEVWENEVCGAALRYAARHAEQPRLRCSPGSSRAATPRPRAPRCDGSGTTG</sequence>
<evidence type="ECO:0000256" key="1">
    <source>
        <dbReference type="SAM" id="MobiDB-lite"/>
    </source>
</evidence>
<organism evidence="2 3">
    <name type="scientific">Lentzea tibetensis</name>
    <dbReference type="NCBI Taxonomy" id="2591470"/>
    <lineage>
        <taxon>Bacteria</taxon>
        <taxon>Bacillati</taxon>
        <taxon>Actinomycetota</taxon>
        <taxon>Actinomycetes</taxon>
        <taxon>Pseudonocardiales</taxon>
        <taxon>Pseudonocardiaceae</taxon>
        <taxon>Lentzea</taxon>
    </lineage>
</organism>
<reference evidence="2 3" key="1">
    <citation type="submission" date="2019-07" db="EMBL/GenBank/DDBJ databases">
        <title>Lentzea xizangensis sp. nov., isolated from Qinghai-Tibetan Plateau Soils.</title>
        <authorList>
            <person name="Huang J."/>
        </authorList>
    </citation>
    <scope>NUCLEOTIDE SEQUENCE [LARGE SCALE GENOMIC DNA]</scope>
    <source>
        <strain evidence="2 3">FXJ1.1311</strain>
    </source>
</reference>
<protein>
    <submittedName>
        <fullName evidence="2">Uncharacterized protein</fullName>
    </submittedName>
</protein>
<comment type="caution">
    <text evidence="2">The sequence shown here is derived from an EMBL/GenBank/DDBJ whole genome shotgun (WGS) entry which is preliminary data.</text>
</comment>
<dbReference type="InterPro" id="IPR019292">
    <property type="entry name" value="McrC"/>
</dbReference>
<feature type="compositionally biased region" description="Low complexity" evidence="1">
    <location>
        <begin position="195"/>
        <end position="205"/>
    </location>
</feature>
<evidence type="ECO:0000313" key="2">
    <source>
        <dbReference type="EMBL" id="TWP48088.1"/>
    </source>
</evidence>
<dbReference type="EMBL" id="VOBR01000022">
    <property type="protein sequence ID" value="TWP48088.1"/>
    <property type="molecule type" value="Genomic_DNA"/>
</dbReference>
<dbReference type="OrthoDB" id="9786961at2"/>
<dbReference type="Proteomes" id="UP000316639">
    <property type="component" value="Unassembled WGS sequence"/>
</dbReference>
<gene>
    <name evidence="2" type="ORF">FKR81_29340</name>
</gene>
<evidence type="ECO:0000313" key="3">
    <source>
        <dbReference type="Proteomes" id="UP000316639"/>
    </source>
</evidence>
<feature type="region of interest" description="Disordered" evidence="1">
    <location>
        <begin position="192"/>
        <end position="218"/>
    </location>
</feature>
<proteinExistence type="predicted"/>
<name>A0A563EMB9_9PSEU</name>
<accession>A0A563EMB9</accession>
<dbReference type="Pfam" id="PF10117">
    <property type="entry name" value="McrBC"/>
    <property type="match status" value="1"/>
</dbReference>